<evidence type="ECO:0000313" key="2">
    <source>
        <dbReference type="Proteomes" id="UP000836387"/>
    </source>
</evidence>
<organism evidence="1 2">
    <name type="scientific">Clonostachys rosea f. rosea IK726</name>
    <dbReference type="NCBI Taxonomy" id="1349383"/>
    <lineage>
        <taxon>Eukaryota</taxon>
        <taxon>Fungi</taxon>
        <taxon>Dikarya</taxon>
        <taxon>Ascomycota</taxon>
        <taxon>Pezizomycotina</taxon>
        <taxon>Sordariomycetes</taxon>
        <taxon>Hypocreomycetidae</taxon>
        <taxon>Hypocreales</taxon>
        <taxon>Bionectriaceae</taxon>
        <taxon>Clonostachys</taxon>
    </lineage>
</organism>
<reference evidence="1" key="1">
    <citation type="submission" date="2020-04" db="EMBL/GenBank/DDBJ databases">
        <authorList>
            <person name="Broberg M."/>
        </authorList>
    </citation>
    <scope>NUCLEOTIDE SEQUENCE</scope>
</reference>
<dbReference type="Proteomes" id="UP000836387">
    <property type="component" value="Unassembled WGS sequence"/>
</dbReference>
<reference evidence="1" key="2">
    <citation type="submission" date="2021-10" db="EMBL/GenBank/DDBJ databases">
        <authorList>
            <person name="Piombo E."/>
        </authorList>
    </citation>
    <scope>NUCLEOTIDE SEQUENCE</scope>
</reference>
<proteinExistence type="predicted"/>
<gene>
    <name evidence="1" type="ORF">CRV2_00018362</name>
</gene>
<protein>
    <submittedName>
        <fullName evidence="1">Uncharacterized protein</fullName>
    </submittedName>
</protein>
<accession>A0ACA9UEL1</accession>
<sequence>MSSVVVYDATTATCPSSIPVCGTYMAYDSPDKTTGQTVIRCSDGKATATFYRDTSTSSKAASTSASSATSSASSSLTTLMRTATVTVTDTSSSPEQPSTTSPSAVAATTTPGHEDVNGGQNLAWIAGPIVGGIAGIGIIALLVWIVLLLRKRRQAEQQGTSPAMDGSYAPEKGTPSTGTASFYVPGQERIVSAELSAYEVPQRPVELQGVESGQYPSRRQGAELE</sequence>
<name>A0ACA9UEL1_BIOOC</name>
<evidence type="ECO:0000313" key="1">
    <source>
        <dbReference type="EMBL" id="CAG9951776.1"/>
    </source>
</evidence>
<dbReference type="EMBL" id="CADEHS020000394">
    <property type="protein sequence ID" value="CAG9951776.1"/>
    <property type="molecule type" value="Genomic_DNA"/>
</dbReference>
<keyword evidence="2" id="KW-1185">Reference proteome</keyword>
<comment type="caution">
    <text evidence="1">The sequence shown here is derived from an EMBL/GenBank/DDBJ whole genome shotgun (WGS) entry which is preliminary data.</text>
</comment>